<evidence type="ECO:0000313" key="2">
    <source>
        <dbReference type="Proteomes" id="UP001165060"/>
    </source>
</evidence>
<reference evidence="1 2" key="1">
    <citation type="journal article" date="2023" name="Commun. Biol.">
        <title>Genome analysis of Parmales, the sister group of diatoms, reveals the evolutionary specialization of diatoms from phago-mixotrophs to photoautotrophs.</title>
        <authorList>
            <person name="Ban H."/>
            <person name="Sato S."/>
            <person name="Yoshikawa S."/>
            <person name="Yamada K."/>
            <person name="Nakamura Y."/>
            <person name="Ichinomiya M."/>
            <person name="Sato N."/>
            <person name="Blanc-Mathieu R."/>
            <person name="Endo H."/>
            <person name="Kuwata A."/>
            <person name="Ogata H."/>
        </authorList>
    </citation>
    <scope>NUCLEOTIDE SEQUENCE [LARGE SCALE GENOMIC DNA]</scope>
</reference>
<sequence>MLLAASFLKRTFVTTQTGGQWARSLFLEGERDITKIIPIGFNKKLWLSIRDDVKAWTLENWERWEEETPEWFNDEFQAKLDDDMIPPASLRKLNGGGSARRRSSLGDLLGSERRRSSLGDVLGAARVAPTAGGEDQAQ</sequence>
<comment type="caution">
    <text evidence="1">The sequence shown here is derived from an EMBL/GenBank/DDBJ whole genome shotgun (WGS) entry which is preliminary data.</text>
</comment>
<accession>A0ABQ6MZT4</accession>
<dbReference type="EMBL" id="BRYB01003412">
    <property type="protein sequence ID" value="GMI36163.1"/>
    <property type="molecule type" value="Genomic_DNA"/>
</dbReference>
<organism evidence="1 2">
    <name type="scientific">Tetraparma gracilis</name>
    <dbReference type="NCBI Taxonomy" id="2962635"/>
    <lineage>
        <taxon>Eukaryota</taxon>
        <taxon>Sar</taxon>
        <taxon>Stramenopiles</taxon>
        <taxon>Ochrophyta</taxon>
        <taxon>Bolidophyceae</taxon>
        <taxon>Parmales</taxon>
        <taxon>Triparmaceae</taxon>
        <taxon>Tetraparma</taxon>
    </lineage>
</organism>
<gene>
    <name evidence="1" type="ORF">TeGR_g9966</name>
</gene>
<dbReference type="Proteomes" id="UP001165060">
    <property type="component" value="Unassembled WGS sequence"/>
</dbReference>
<name>A0ABQ6MZT4_9STRA</name>
<proteinExistence type="predicted"/>
<evidence type="ECO:0000313" key="1">
    <source>
        <dbReference type="EMBL" id="GMI36163.1"/>
    </source>
</evidence>
<keyword evidence="2" id="KW-1185">Reference proteome</keyword>
<protein>
    <submittedName>
        <fullName evidence="1">Uncharacterized protein</fullName>
    </submittedName>
</protein>